<keyword evidence="6" id="KW-0479">Metal-binding</keyword>
<dbReference type="OrthoDB" id="5307922at2759"/>
<dbReference type="EMBL" id="KV442026">
    <property type="protein sequence ID" value="OAQ32197.1"/>
    <property type="molecule type" value="Genomic_DNA"/>
</dbReference>
<feature type="glycosylation site" description="N-linked (GlcNAc...) asparagine" evidence="7">
    <location>
        <position position="315"/>
    </location>
</feature>
<evidence type="ECO:0000313" key="10">
    <source>
        <dbReference type="EMBL" id="OAQ32197.1"/>
    </source>
</evidence>
<dbReference type="InterPro" id="IPR051288">
    <property type="entry name" value="Serum_paraoxonase/arylesterase"/>
</dbReference>
<evidence type="ECO:0000256" key="5">
    <source>
        <dbReference type="PIRSR" id="PIRSR602640-1"/>
    </source>
</evidence>
<evidence type="ECO:0000256" key="1">
    <source>
        <dbReference type="ARBA" id="ARBA00008595"/>
    </source>
</evidence>
<protein>
    <submittedName>
        <fullName evidence="10">Calcium-dependent phosphotriesterase</fullName>
    </submittedName>
</protein>
<comment type="PTM">
    <text evidence="7">Glycosylated.</text>
</comment>
<dbReference type="Gene3D" id="2.120.10.30">
    <property type="entry name" value="TolB, C-terminal domain"/>
    <property type="match status" value="1"/>
</dbReference>
<dbReference type="GO" id="GO:0046872">
    <property type="term" value="F:metal ion binding"/>
    <property type="evidence" value="ECO:0007669"/>
    <property type="project" value="UniProtKB-KW"/>
</dbReference>
<keyword evidence="3" id="KW-1015">Disulfide bond</keyword>
<feature type="binding site" evidence="6">
    <location>
        <position position="90"/>
    </location>
    <ligand>
        <name>Ca(2+)</name>
        <dbReference type="ChEBI" id="CHEBI:29108"/>
        <label>1</label>
        <note>catalytic</note>
    </ligand>
</feature>
<dbReference type="GO" id="GO:0004064">
    <property type="term" value="F:arylesterase activity"/>
    <property type="evidence" value="ECO:0007669"/>
    <property type="project" value="InterPro"/>
</dbReference>
<evidence type="ECO:0000256" key="9">
    <source>
        <dbReference type="SAM" id="Phobius"/>
    </source>
</evidence>
<name>A0A197K3I2_9FUNG</name>
<organism evidence="10 11">
    <name type="scientific">Linnemannia elongata AG-77</name>
    <dbReference type="NCBI Taxonomy" id="1314771"/>
    <lineage>
        <taxon>Eukaryota</taxon>
        <taxon>Fungi</taxon>
        <taxon>Fungi incertae sedis</taxon>
        <taxon>Mucoromycota</taxon>
        <taxon>Mortierellomycotina</taxon>
        <taxon>Mortierellomycetes</taxon>
        <taxon>Mortierellales</taxon>
        <taxon>Mortierellaceae</taxon>
        <taxon>Linnemannia</taxon>
    </lineage>
</organism>
<feature type="active site" description="Proton acceptor" evidence="5">
    <location>
        <position position="160"/>
    </location>
</feature>
<sequence length="413" mass="44998">MATKNPTNLKESSTSGPTTKSTKATKPAVPKATKKNYIRVGVAIVAITVALTQNFFRTASTDLGLFLGDIQPFNTAGCEVVPGGLEACEDIHLHRESGLAFMTCGHAEARKDWFPPMAKLNASADDIAFQDKFVIYNVATGKYEEMELAGLPKGTDRVFHGLGIHERSPTELTIFAVNHRRGGSVIEVLEYTIGDKVVQYKETIRHELIHTPNDILATGPRSFYVTNDHKYKSGANREFEELLRRPLSNVIYYSPESTHIAYDHVASANGITSNSDQSLIYLSACHGAGLHILRATPDHTLVDQEYIKLDFYNDNPSYDPDTDSVFVTGHVKPLTLTMGLKKKGVQLNGPSKIVKISKDVVSGGHKVETVLEDDGGLISTGTVSAVDRKRGVMLIGTAFSNRGVVRCPIPQGA</sequence>
<dbReference type="AlphaFoldDB" id="A0A197K3I2"/>
<evidence type="ECO:0000256" key="3">
    <source>
        <dbReference type="ARBA" id="ARBA00023157"/>
    </source>
</evidence>
<evidence type="ECO:0000256" key="8">
    <source>
        <dbReference type="SAM" id="MobiDB-lite"/>
    </source>
</evidence>
<keyword evidence="9" id="KW-0472">Membrane</keyword>
<evidence type="ECO:0000256" key="2">
    <source>
        <dbReference type="ARBA" id="ARBA00022801"/>
    </source>
</evidence>
<evidence type="ECO:0000313" key="11">
    <source>
        <dbReference type="Proteomes" id="UP000078512"/>
    </source>
</evidence>
<evidence type="ECO:0000256" key="4">
    <source>
        <dbReference type="ARBA" id="ARBA00023180"/>
    </source>
</evidence>
<feature type="transmembrane region" description="Helical" evidence="9">
    <location>
        <begin position="36"/>
        <end position="56"/>
    </location>
</feature>
<feature type="binding site" evidence="6">
    <location>
        <position position="315"/>
    </location>
    <ligand>
        <name>Ca(2+)</name>
        <dbReference type="ChEBI" id="CHEBI:29108"/>
        <label>1</label>
        <note>catalytic</note>
    </ligand>
</feature>
<dbReference type="Pfam" id="PF01731">
    <property type="entry name" value="Arylesterase"/>
    <property type="match status" value="1"/>
</dbReference>
<keyword evidence="9" id="KW-0812">Transmembrane</keyword>
<dbReference type="PANTHER" id="PTHR11799">
    <property type="entry name" value="PARAOXONASE"/>
    <property type="match status" value="1"/>
</dbReference>
<keyword evidence="2" id="KW-0378">Hydrolase</keyword>
<comment type="cofactor">
    <cofactor evidence="6">
        <name>Ca(2+)</name>
        <dbReference type="ChEBI" id="CHEBI:29108"/>
    </cofactor>
    <text evidence="6">Binds 2 calcium ions per subunit.</text>
</comment>
<feature type="binding site" evidence="6">
    <location>
        <position position="213"/>
    </location>
    <ligand>
        <name>Ca(2+)</name>
        <dbReference type="ChEBI" id="CHEBI:29108"/>
        <label>1</label>
        <note>catalytic</note>
    </ligand>
</feature>
<feature type="binding site" evidence="6">
    <location>
        <position position="269"/>
    </location>
    <ligand>
        <name>Ca(2+)</name>
        <dbReference type="ChEBI" id="CHEBI:29108"/>
        <label>1</label>
        <note>catalytic</note>
    </ligand>
</feature>
<feature type="compositionally biased region" description="Polar residues" evidence="8">
    <location>
        <begin position="1"/>
        <end position="11"/>
    </location>
</feature>
<dbReference type="SUPFAM" id="SSF63829">
    <property type="entry name" value="Calcium-dependent phosphotriesterase"/>
    <property type="match status" value="1"/>
</dbReference>
<feature type="region of interest" description="Disordered" evidence="8">
    <location>
        <begin position="1"/>
        <end position="28"/>
    </location>
</feature>
<evidence type="ECO:0000256" key="6">
    <source>
        <dbReference type="PIRSR" id="PIRSR602640-2"/>
    </source>
</evidence>
<feature type="binding site" evidence="6">
    <location>
        <position position="214"/>
    </location>
    <ligand>
        <name>Ca(2+)</name>
        <dbReference type="ChEBI" id="CHEBI:29108"/>
        <label>1</label>
        <note>catalytic</note>
    </ligand>
</feature>
<proteinExistence type="inferred from homology"/>
<keyword evidence="9" id="KW-1133">Transmembrane helix</keyword>
<evidence type="ECO:0000256" key="7">
    <source>
        <dbReference type="PIRSR" id="PIRSR602640-4"/>
    </source>
</evidence>
<keyword evidence="11" id="KW-1185">Reference proteome</keyword>
<dbReference type="PRINTS" id="PR01785">
    <property type="entry name" value="PARAOXONASE"/>
</dbReference>
<keyword evidence="6" id="KW-0106">Calcium</keyword>
<dbReference type="Proteomes" id="UP000078512">
    <property type="component" value="Unassembled WGS sequence"/>
</dbReference>
<reference evidence="10 11" key="1">
    <citation type="submission" date="2016-05" db="EMBL/GenBank/DDBJ databases">
        <title>Genome sequencing reveals origins of a unique bacterial endosymbiosis in the earliest lineages of terrestrial Fungi.</title>
        <authorList>
            <consortium name="DOE Joint Genome Institute"/>
            <person name="Uehling J."/>
            <person name="Gryganskyi A."/>
            <person name="Hameed K."/>
            <person name="Tschaplinski T."/>
            <person name="Misztal P."/>
            <person name="Wu S."/>
            <person name="Desiro A."/>
            <person name="Vande Pol N."/>
            <person name="Du Z.-Y."/>
            <person name="Zienkiewicz A."/>
            <person name="Zienkiewicz K."/>
            <person name="Morin E."/>
            <person name="Tisserant E."/>
            <person name="Splivallo R."/>
            <person name="Hainaut M."/>
            <person name="Henrissat B."/>
            <person name="Ohm R."/>
            <person name="Kuo A."/>
            <person name="Yan J."/>
            <person name="Lipzen A."/>
            <person name="Nolan M."/>
            <person name="Labutti K."/>
            <person name="Barry K."/>
            <person name="Goldstein A."/>
            <person name="Labbe J."/>
            <person name="Schadt C."/>
            <person name="Tuskan G."/>
            <person name="Grigoriev I."/>
            <person name="Martin F."/>
            <person name="Vilgalys R."/>
            <person name="Bonito G."/>
        </authorList>
    </citation>
    <scope>NUCLEOTIDE SEQUENCE [LARGE SCALE GENOMIC DNA]</scope>
    <source>
        <strain evidence="10 11">AG-77</strain>
    </source>
</reference>
<gene>
    <name evidence="10" type="ORF">K457DRAFT_1904775</name>
</gene>
<dbReference type="InterPro" id="IPR002640">
    <property type="entry name" value="Arylesterase"/>
</dbReference>
<feature type="binding site" evidence="6">
    <location>
        <position position="162"/>
    </location>
    <ligand>
        <name>Ca(2+)</name>
        <dbReference type="ChEBI" id="CHEBI:29108"/>
        <label>1</label>
        <note>catalytic</note>
    </ligand>
</feature>
<accession>A0A197K3I2</accession>
<feature type="compositionally biased region" description="Low complexity" evidence="8">
    <location>
        <begin position="12"/>
        <end position="28"/>
    </location>
</feature>
<feature type="binding site" evidence="6">
    <location>
        <position position="314"/>
    </location>
    <ligand>
        <name>Ca(2+)</name>
        <dbReference type="ChEBI" id="CHEBI:29108"/>
        <label>1</label>
        <note>catalytic</note>
    </ligand>
</feature>
<dbReference type="PANTHER" id="PTHR11799:SF12">
    <property type="entry name" value="PARAOXONASE-RELATED"/>
    <property type="match status" value="1"/>
</dbReference>
<comment type="similarity">
    <text evidence="1">Belongs to the paraoxonase family.</text>
</comment>
<keyword evidence="4 7" id="KW-0325">Glycoprotein</keyword>
<dbReference type="InterPro" id="IPR011042">
    <property type="entry name" value="6-blade_b-propeller_TolB-like"/>
</dbReference>